<feature type="coiled-coil region" evidence="1">
    <location>
        <begin position="1"/>
        <end position="28"/>
    </location>
</feature>
<dbReference type="Proteomes" id="UP000474042">
    <property type="component" value="Unassembled WGS sequence"/>
</dbReference>
<evidence type="ECO:0000313" key="3">
    <source>
        <dbReference type="EMBL" id="VYU52928.1"/>
    </source>
</evidence>
<dbReference type="EMBL" id="CACRTU010000024">
    <property type="protein sequence ID" value="VYU52928.1"/>
    <property type="molecule type" value="Genomic_DNA"/>
</dbReference>
<reference evidence="2 4" key="2">
    <citation type="submission" date="2020-01" db="EMBL/GenBank/DDBJ databases">
        <title>Genome sequence of a 1,3-propanediol producer, Clostridium butyricum S3.</title>
        <authorList>
            <person name="Zhou J."/>
        </authorList>
    </citation>
    <scope>NUCLEOTIDE SEQUENCE [LARGE SCALE GENOMIC DNA]</scope>
    <source>
        <strain evidence="2 4">S3</strain>
    </source>
</reference>
<sequence>MENQQISKERAEALVKEILEKRNKQKENKAYIQGAKEELEQFMLQNDLTEWSCKSGTVKVSDSVREGLEKEKVETTVKKVNDKEIDYIDMSDLYKEINVHSISIKAAKGGNE</sequence>
<dbReference type="AlphaFoldDB" id="A0A6L9ENN3"/>
<dbReference type="EMBL" id="WOFV02000025">
    <property type="protein sequence ID" value="NAS18076.1"/>
    <property type="molecule type" value="Genomic_DNA"/>
</dbReference>
<name>A0A6L9ENN3_CLOBU</name>
<evidence type="ECO:0000313" key="4">
    <source>
        <dbReference type="Proteomes" id="UP000474042"/>
    </source>
</evidence>
<protein>
    <submittedName>
        <fullName evidence="2">Uncharacterized protein</fullName>
    </submittedName>
</protein>
<evidence type="ECO:0000313" key="2">
    <source>
        <dbReference type="EMBL" id="NAS18076.1"/>
    </source>
</evidence>
<dbReference type="RefSeq" id="WP_156212056.1">
    <property type="nucleotide sequence ID" value="NZ_CACRTU010000024.1"/>
</dbReference>
<accession>A0A6L9ENN3</accession>
<organism evidence="2 4">
    <name type="scientific">Clostridium butyricum</name>
    <dbReference type="NCBI Taxonomy" id="1492"/>
    <lineage>
        <taxon>Bacteria</taxon>
        <taxon>Bacillati</taxon>
        <taxon>Bacillota</taxon>
        <taxon>Clostridia</taxon>
        <taxon>Eubacteriales</taxon>
        <taxon>Clostridiaceae</taxon>
        <taxon>Clostridium</taxon>
    </lineage>
</organism>
<keyword evidence="1" id="KW-0175">Coiled coil</keyword>
<proteinExistence type="predicted"/>
<evidence type="ECO:0000256" key="1">
    <source>
        <dbReference type="SAM" id="Coils"/>
    </source>
</evidence>
<gene>
    <name evidence="3" type="ORF">CBLFYP62_02637</name>
    <name evidence="2" type="ORF">GND98_009375</name>
</gene>
<reference evidence="3" key="1">
    <citation type="submission" date="2019-11" db="EMBL/GenBank/DDBJ databases">
        <authorList>
            <person name="Feng L."/>
        </authorList>
    </citation>
    <scope>NUCLEOTIDE SEQUENCE</scope>
    <source>
        <strain evidence="3">CButyricumLFYP62</strain>
    </source>
</reference>